<feature type="compositionally biased region" description="Basic residues" evidence="1">
    <location>
        <begin position="197"/>
        <end position="216"/>
    </location>
</feature>
<evidence type="ECO:0000256" key="1">
    <source>
        <dbReference type="SAM" id="MobiDB-lite"/>
    </source>
</evidence>
<keyword evidence="2" id="KW-0472">Membrane</keyword>
<accession>A0A4S2MBE6</accession>
<feature type="transmembrane region" description="Helical" evidence="2">
    <location>
        <begin position="33"/>
        <end position="53"/>
    </location>
</feature>
<feature type="compositionally biased region" description="Low complexity" evidence="1">
    <location>
        <begin position="237"/>
        <end position="246"/>
    </location>
</feature>
<feature type="region of interest" description="Disordered" evidence="1">
    <location>
        <begin position="89"/>
        <end position="272"/>
    </location>
</feature>
<organism evidence="3 4">
    <name type="scientific">Opisthorchis felineus</name>
    <dbReference type="NCBI Taxonomy" id="147828"/>
    <lineage>
        <taxon>Eukaryota</taxon>
        <taxon>Metazoa</taxon>
        <taxon>Spiralia</taxon>
        <taxon>Lophotrochozoa</taxon>
        <taxon>Platyhelminthes</taxon>
        <taxon>Trematoda</taxon>
        <taxon>Digenea</taxon>
        <taxon>Opisthorchiida</taxon>
        <taxon>Opisthorchiata</taxon>
        <taxon>Opisthorchiidae</taxon>
        <taxon>Opisthorchis</taxon>
    </lineage>
</organism>
<protein>
    <submittedName>
        <fullName evidence="3">Uncharacterized protein</fullName>
    </submittedName>
</protein>
<dbReference type="Proteomes" id="UP000308267">
    <property type="component" value="Unassembled WGS sequence"/>
</dbReference>
<keyword evidence="2" id="KW-0812">Transmembrane</keyword>
<dbReference type="EMBL" id="SJOL01002335">
    <property type="protein sequence ID" value="TGZ73892.1"/>
    <property type="molecule type" value="Genomic_DNA"/>
</dbReference>
<evidence type="ECO:0000256" key="2">
    <source>
        <dbReference type="SAM" id="Phobius"/>
    </source>
</evidence>
<feature type="compositionally biased region" description="Polar residues" evidence="1">
    <location>
        <begin position="165"/>
        <end position="177"/>
    </location>
</feature>
<gene>
    <name evidence="3" type="ORF">CRM22_001254</name>
</gene>
<keyword evidence="4" id="KW-1185">Reference proteome</keyword>
<feature type="compositionally biased region" description="Basic and acidic residues" evidence="1">
    <location>
        <begin position="113"/>
        <end position="129"/>
    </location>
</feature>
<evidence type="ECO:0000313" key="4">
    <source>
        <dbReference type="Proteomes" id="UP000308267"/>
    </source>
</evidence>
<feature type="compositionally biased region" description="Basic and acidic residues" evidence="1">
    <location>
        <begin position="180"/>
        <end position="196"/>
    </location>
</feature>
<sequence>MSDCLEAEIKRICGNYTDLPPGWANEKMSANEIALLVVGIVVDILITIILFLISACKVNDEMRHWFTTRRRKTEQPYLRVADYLQGTEPASGSLKKREPSYSSSEVEPADGLLEERPIRLFSQERDRSSKSSQSAYTSSIRTFGIEQGDDRKPAPSLVHLYRSPSVRSPQYSPSLSQREAPYHPSRESSPSKEKPQMVRKPRSRPPRRRGRTRRHPSSSAFLPISRAQPRERLLYKSDSGSSSPSGVKMRRLTAAPEICQTRTMPSWDPKKK</sequence>
<dbReference type="AlphaFoldDB" id="A0A4S2MBE6"/>
<comment type="caution">
    <text evidence="3">The sequence shown here is derived from an EMBL/GenBank/DDBJ whole genome shotgun (WGS) entry which is preliminary data.</text>
</comment>
<reference evidence="3 4" key="1">
    <citation type="journal article" date="2019" name="BMC Genomics">
        <title>New insights from Opisthorchis felineus genome: update on genomics of the epidemiologically important liver flukes.</title>
        <authorList>
            <person name="Ershov N.I."/>
            <person name="Mordvinov V.A."/>
            <person name="Prokhortchouk E.B."/>
            <person name="Pakharukova M.Y."/>
            <person name="Gunbin K.V."/>
            <person name="Ustyantsev K."/>
            <person name="Genaev M.A."/>
            <person name="Blinov A.G."/>
            <person name="Mazur A."/>
            <person name="Boulygina E."/>
            <person name="Tsygankova S."/>
            <person name="Khrameeva E."/>
            <person name="Chekanov N."/>
            <person name="Fan G."/>
            <person name="Xiao A."/>
            <person name="Zhang H."/>
            <person name="Xu X."/>
            <person name="Yang H."/>
            <person name="Solovyev V."/>
            <person name="Lee S.M."/>
            <person name="Liu X."/>
            <person name="Afonnikov D.A."/>
            <person name="Skryabin K.G."/>
        </authorList>
    </citation>
    <scope>NUCLEOTIDE SEQUENCE [LARGE SCALE GENOMIC DNA]</scope>
    <source>
        <strain evidence="3">AK-0245</strain>
        <tissue evidence="3">Whole organism</tissue>
    </source>
</reference>
<name>A0A4S2MBE6_OPIFE</name>
<feature type="compositionally biased region" description="Low complexity" evidence="1">
    <location>
        <begin position="130"/>
        <end position="139"/>
    </location>
</feature>
<dbReference type="OrthoDB" id="6275413at2759"/>
<proteinExistence type="predicted"/>
<keyword evidence="2" id="KW-1133">Transmembrane helix</keyword>
<evidence type="ECO:0000313" key="3">
    <source>
        <dbReference type="EMBL" id="TGZ73892.1"/>
    </source>
</evidence>